<feature type="domain" description="Bacterial EndoU nuclease" evidence="6">
    <location>
        <begin position="525"/>
        <end position="648"/>
    </location>
</feature>
<evidence type="ECO:0000256" key="4">
    <source>
        <dbReference type="ARBA" id="ARBA00023026"/>
    </source>
</evidence>
<dbReference type="InterPro" id="IPR006914">
    <property type="entry name" value="VENN_dom"/>
</dbReference>
<feature type="domain" description="VENN motif-containing" evidence="5">
    <location>
        <begin position="261"/>
        <end position="310"/>
    </location>
</feature>
<dbReference type="OrthoDB" id="6455599at2"/>
<dbReference type="EMBL" id="CP029185">
    <property type="protein sequence ID" value="AWH89386.1"/>
    <property type="molecule type" value="Genomic_DNA"/>
</dbReference>
<evidence type="ECO:0000256" key="1">
    <source>
        <dbReference type="ARBA" id="ARBA00004219"/>
    </source>
</evidence>
<keyword evidence="3" id="KW-1266">Target cell cytoplasm</keyword>
<comment type="subcellular location">
    <subcellularLocation>
        <location evidence="1">Target cell</location>
        <location evidence="1">Target cell cytoplasm</location>
    </subcellularLocation>
</comment>
<accession>A0A2Y9U044</accession>
<gene>
    <name evidence="7" type="ORF">HYN51_13000</name>
</gene>
<evidence type="ECO:0000259" key="5">
    <source>
        <dbReference type="Pfam" id="PF04829"/>
    </source>
</evidence>
<keyword evidence="2" id="KW-0800">Toxin</keyword>
<keyword evidence="4" id="KW-0843">Virulence</keyword>
<protein>
    <submittedName>
        <fullName evidence="7">Uncharacterized protein</fullName>
    </submittedName>
</protein>
<dbReference type="Proteomes" id="UP000244908">
    <property type="component" value="Chromosome"/>
</dbReference>
<reference evidence="7 8" key="1">
    <citation type="journal article" date="2019" name="Int. J. Syst. Evol. Microbiol.">
        <title>Limnobaculum parvum gen. nov., sp. nov., isolated from a freshwater lake.</title>
        <authorList>
            <person name="Baek C."/>
            <person name="Shin S.K."/>
            <person name="Yi H."/>
        </authorList>
    </citation>
    <scope>NUCLEOTIDE SEQUENCE [LARGE SCALE GENOMIC DNA]</scope>
    <source>
        <strain evidence="7 8">HYN0051</strain>
    </source>
</reference>
<name>A0A2Y9U044_9GAMM</name>
<evidence type="ECO:0000259" key="6">
    <source>
        <dbReference type="Pfam" id="PF14436"/>
    </source>
</evidence>
<evidence type="ECO:0000256" key="3">
    <source>
        <dbReference type="ARBA" id="ARBA00022913"/>
    </source>
</evidence>
<dbReference type="CDD" id="cd20686">
    <property type="entry name" value="CdiA-CT_Ec-like"/>
    <property type="match status" value="1"/>
</dbReference>
<sequence>MAYGDSASSTTHAAIADGTLTICDTDQQKQDISRISHDTENAANPRDKIFDADEQMRNLEAIGLAGQIVSQVTTIATNIGVMNAQDQARAEADANKDAASKDPAIVAQARADLAKAGNENPTQEDLNKATYAVIYQASYDKFYEKEMEFYGTGSNVGRAIQAAGAALTVAIGGGSAGNAAAAASAPLLAQGVKKLADTNFPIDEEHPNNANLFAKVIGHAIVGLAVAEGSGNNGLSGALGAASGELIAKTIAEDLYHKKTDDLTEAERQFIANMTSIATGVAAGLVADNTADAGTAAAAAYNSSVNNYLSPSKSDALTKALEEQKAGENLVKASTDIVQLMDEDKYTNGLVHKLQQGQELTESERQSLAGSLNEYGLDLQLNYGYTKEQAAAAIQSILTGNSFFAPPTDVGAYNEAYRYLARAGSTNSLAKIGNDVLLGLSGAPGKTGAIARYALEAGGAYQVGYGVGELSDGHYGAGAWDIGLGLTTFSGSVAYGMKVNAISPDSLVFRANQAEHLATLDGFTQKSGIGGAHNAIAFYEVVNQYNVKILPGTRTIAPGISEVKYQVPAKHPQTGEITGYKAKVETKTIYDPNIYSDQTILELGKQAAASGYKNARSKGQQAYDAKAGGITFRVYLDKKTGKVTNFHPK</sequence>
<evidence type="ECO:0000256" key="2">
    <source>
        <dbReference type="ARBA" id="ARBA00022656"/>
    </source>
</evidence>
<dbReference type="KEGG" id="lpv:HYN51_13000"/>
<dbReference type="AlphaFoldDB" id="A0A2Y9U044"/>
<evidence type="ECO:0000313" key="8">
    <source>
        <dbReference type="Proteomes" id="UP000244908"/>
    </source>
</evidence>
<evidence type="ECO:0000313" key="7">
    <source>
        <dbReference type="EMBL" id="AWH89386.1"/>
    </source>
</evidence>
<dbReference type="GO" id="GO:0090729">
    <property type="term" value="F:toxin activity"/>
    <property type="evidence" value="ECO:0007669"/>
    <property type="project" value="UniProtKB-KW"/>
</dbReference>
<dbReference type="Pfam" id="PF04829">
    <property type="entry name" value="PT-VENN"/>
    <property type="match status" value="1"/>
</dbReference>
<organism evidence="7 8">
    <name type="scientific">Limnobaculum parvum</name>
    <dbReference type="NCBI Taxonomy" id="2172103"/>
    <lineage>
        <taxon>Bacteria</taxon>
        <taxon>Pseudomonadati</taxon>
        <taxon>Pseudomonadota</taxon>
        <taxon>Gammaproteobacteria</taxon>
        <taxon>Enterobacterales</taxon>
        <taxon>Budviciaceae</taxon>
        <taxon>Limnobaculum</taxon>
    </lineage>
</organism>
<keyword evidence="8" id="KW-1185">Reference proteome</keyword>
<dbReference type="InterPro" id="IPR029501">
    <property type="entry name" value="EndoU_bac"/>
</dbReference>
<dbReference type="Pfam" id="PF14436">
    <property type="entry name" value="EndoU_bacteria"/>
    <property type="match status" value="1"/>
</dbReference>
<dbReference type="RefSeq" id="WP_108901432.1">
    <property type="nucleotide sequence ID" value="NZ_CP029185.2"/>
</dbReference>
<proteinExistence type="predicted"/>